<evidence type="ECO:0000256" key="1">
    <source>
        <dbReference type="SAM" id="MobiDB-lite"/>
    </source>
</evidence>
<feature type="domain" description="BOD1/SHG1" evidence="2">
    <location>
        <begin position="8"/>
        <end position="94"/>
    </location>
</feature>
<protein>
    <recommendedName>
        <fullName evidence="2">BOD1/SHG1 domain-containing protein</fullName>
    </recommendedName>
</protein>
<gene>
    <name evidence="3" type="ORF">GGX14DRAFT_416230</name>
</gene>
<reference evidence="3" key="1">
    <citation type="submission" date="2023-03" db="EMBL/GenBank/DDBJ databases">
        <title>Massive genome expansion in bonnet fungi (Mycena s.s.) driven by repeated elements and novel gene families across ecological guilds.</title>
        <authorList>
            <consortium name="Lawrence Berkeley National Laboratory"/>
            <person name="Harder C.B."/>
            <person name="Miyauchi S."/>
            <person name="Viragh M."/>
            <person name="Kuo A."/>
            <person name="Thoen E."/>
            <person name="Andreopoulos B."/>
            <person name="Lu D."/>
            <person name="Skrede I."/>
            <person name="Drula E."/>
            <person name="Henrissat B."/>
            <person name="Morin E."/>
            <person name="Kohler A."/>
            <person name="Barry K."/>
            <person name="LaButti K."/>
            <person name="Morin E."/>
            <person name="Salamov A."/>
            <person name="Lipzen A."/>
            <person name="Mereny Z."/>
            <person name="Hegedus B."/>
            <person name="Baldrian P."/>
            <person name="Stursova M."/>
            <person name="Weitz H."/>
            <person name="Taylor A."/>
            <person name="Grigoriev I.V."/>
            <person name="Nagy L.G."/>
            <person name="Martin F."/>
            <person name="Kauserud H."/>
        </authorList>
    </citation>
    <scope>NUCLEOTIDE SEQUENCE</scope>
    <source>
        <strain evidence="3">9144</strain>
    </source>
</reference>
<comment type="caution">
    <text evidence="3">The sequence shown here is derived from an EMBL/GenBank/DDBJ whole genome shotgun (WGS) entry which is preliminary data.</text>
</comment>
<name>A0AAD7E5N0_9AGAR</name>
<organism evidence="3 4">
    <name type="scientific">Mycena pura</name>
    <dbReference type="NCBI Taxonomy" id="153505"/>
    <lineage>
        <taxon>Eukaryota</taxon>
        <taxon>Fungi</taxon>
        <taxon>Dikarya</taxon>
        <taxon>Basidiomycota</taxon>
        <taxon>Agaricomycotina</taxon>
        <taxon>Agaricomycetes</taxon>
        <taxon>Agaricomycetidae</taxon>
        <taxon>Agaricales</taxon>
        <taxon>Marasmiineae</taxon>
        <taxon>Mycenaceae</taxon>
        <taxon>Mycena</taxon>
    </lineage>
</organism>
<evidence type="ECO:0000313" key="3">
    <source>
        <dbReference type="EMBL" id="KAJ7228991.1"/>
    </source>
</evidence>
<feature type="non-terminal residue" evidence="3">
    <location>
        <position position="195"/>
    </location>
</feature>
<keyword evidence="4" id="KW-1185">Reference proteome</keyword>
<dbReference type="AlphaFoldDB" id="A0AAD7E5N0"/>
<feature type="compositionally biased region" description="Polar residues" evidence="1">
    <location>
        <begin position="175"/>
        <end position="186"/>
    </location>
</feature>
<dbReference type="Pfam" id="PF05205">
    <property type="entry name" value="COMPASS-Shg1"/>
    <property type="match status" value="1"/>
</dbReference>
<accession>A0AAD7E5N0</accession>
<dbReference type="InterPro" id="IPR055264">
    <property type="entry name" value="BOD1/SHG1_dom"/>
</dbReference>
<feature type="region of interest" description="Disordered" evidence="1">
    <location>
        <begin position="108"/>
        <end position="195"/>
    </location>
</feature>
<evidence type="ECO:0000313" key="4">
    <source>
        <dbReference type="Proteomes" id="UP001219525"/>
    </source>
</evidence>
<evidence type="ECO:0000259" key="2">
    <source>
        <dbReference type="Pfam" id="PF05205"/>
    </source>
</evidence>
<proteinExistence type="predicted"/>
<dbReference type="EMBL" id="JARJCW010000002">
    <property type="protein sequence ID" value="KAJ7228991.1"/>
    <property type="molecule type" value="Genomic_DNA"/>
</dbReference>
<sequence length="195" mass="21292">MPIADPDQLITAFKGSGEFDKLRRELVGSAQRSSGFDAFKARITEIARERLESGQMAYTAPEMLHKVARHELRSFTILERFAKEVPMISDSAFKDGIRTSLQRILLEDRRQNVPPPAPFGGSEGHADPSQPSLPIPPDTDASARQGEEPPILPNEPGVVPLVPRVSPPEARLNGNKYNTAPDTVDSSPIPMDTAS</sequence>
<dbReference type="Proteomes" id="UP001219525">
    <property type="component" value="Unassembled WGS sequence"/>
</dbReference>